<protein>
    <submittedName>
        <fullName evidence="3">Signaling protein</fullName>
    </submittedName>
</protein>
<evidence type="ECO:0000256" key="1">
    <source>
        <dbReference type="SAM" id="SignalP"/>
    </source>
</evidence>
<dbReference type="EMBL" id="CP008884">
    <property type="protein sequence ID" value="AIF45885.1"/>
    <property type="molecule type" value="Genomic_DNA"/>
</dbReference>
<feature type="chain" id="PRO_5001706510" evidence="1">
    <location>
        <begin position="22"/>
        <end position="624"/>
    </location>
</feature>
<dbReference type="OrthoDB" id="198130at2"/>
<name>A0A075JWH7_9GAMM</name>
<dbReference type="CDD" id="cd05483">
    <property type="entry name" value="retropepsin_like_bacteria"/>
    <property type="match status" value="1"/>
</dbReference>
<feature type="signal peptide" evidence="1">
    <location>
        <begin position="1"/>
        <end position="21"/>
    </location>
</feature>
<keyword evidence="1" id="KW-0732">Signal</keyword>
<sequence length="624" mass="67486">MALRSLLFVSLMAGLAAPAMAAPATDADALLRDLRQAYGGAHWNGVRGWHAEGKQTSEDLTGAWQATVNLGNGYYITRTRNDLFTTAEGFDAQGHWRQDITGLSHPLDSDEAKIVTVSENWLRGLGFLRPELPASYRVLPDAKDRKHRYLQLEATPAGGRPVTLWIDPATHRLDRAVWQSSFLTVTERYSDYRAVDGKQLPFQIHTTETTVSGASDGETDTVVSDYQMMGGGAAIDTQRPANQVTDVTMAHDALQAIAPMHLEAGVLLVDVSINGHAPAPFILDTGGHAILTTDAANKLGLRTQGQGVATGSGPGSMSTSYTKVDDLALGDAHVRDLPFSVMPFPYSFYERGEGKEPIAGILGLEVFERFAVTYDYDRGELRLQPFDHGQAPQAAEGDALTLRFTDDMPLTTAQLDGHRGMFGIDTGNGSYLLTFPQWAERNGIATRYAAGAPIPTGGVGGLFTAHIAHAHELVLGNQRLDNVVAMLTRTDAGATGNPSEAGNIGQDVLARYNVHFDYRRQQMVLMPRKDAPPKHYAMAGIRVTKQQESPDRFQVIDVIPDSPAAQAGLRKGDAIVAANGKPASVLGTNDLRAMSGWQPENTPLTLKLADGRELKMVMRDLAPR</sequence>
<dbReference type="KEGG" id="dja:HY57_00695"/>
<dbReference type="SMART" id="SM00228">
    <property type="entry name" value="PDZ"/>
    <property type="match status" value="1"/>
</dbReference>
<dbReference type="InterPro" id="IPR041489">
    <property type="entry name" value="PDZ_6"/>
</dbReference>
<evidence type="ECO:0000313" key="4">
    <source>
        <dbReference type="Proteomes" id="UP000027987"/>
    </source>
</evidence>
<dbReference type="Pfam" id="PF17820">
    <property type="entry name" value="PDZ_6"/>
    <property type="match status" value="1"/>
</dbReference>
<dbReference type="InterPro" id="IPR036034">
    <property type="entry name" value="PDZ_sf"/>
</dbReference>
<dbReference type="HOGENOM" id="CLU_468178_0_0_6"/>
<dbReference type="Proteomes" id="UP000027987">
    <property type="component" value="Chromosome"/>
</dbReference>
<dbReference type="AlphaFoldDB" id="A0A075JWH7"/>
<dbReference type="RefSeq" id="WP_019464343.1">
    <property type="nucleotide sequence ID" value="NZ_ALOY01000121.1"/>
</dbReference>
<reference evidence="3 4" key="1">
    <citation type="submission" date="2014-07" db="EMBL/GenBank/DDBJ databases">
        <title>Complete Genome Sequence of Dyella japonica Strain A8 Isolated from Malaysian Tropical Soil.</title>
        <authorList>
            <person name="Hui R.K.H."/>
            <person name="Chen J.-W."/>
            <person name="Chan K.-G."/>
            <person name="Leung F.C.C."/>
        </authorList>
    </citation>
    <scope>NUCLEOTIDE SEQUENCE [LARGE SCALE GENOMIC DNA]</scope>
    <source>
        <strain evidence="3 4">A8</strain>
    </source>
</reference>
<evidence type="ECO:0000313" key="3">
    <source>
        <dbReference type="EMBL" id="AIF45885.1"/>
    </source>
</evidence>
<feature type="domain" description="PDZ" evidence="2">
    <location>
        <begin position="523"/>
        <end position="612"/>
    </location>
</feature>
<dbReference type="InterPro" id="IPR021109">
    <property type="entry name" value="Peptidase_aspartic_dom_sf"/>
</dbReference>
<dbReference type="InterPro" id="IPR034122">
    <property type="entry name" value="Retropepsin-like_bacterial"/>
</dbReference>
<organism evidence="3 4">
    <name type="scientific">Dyella japonica A8</name>
    <dbReference type="NCBI Taxonomy" id="1217721"/>
    <lineage>
        <taxon>Bacteria</taxon>
        <taxon>Pseudomonadati</taxon>
        <taxon>Pseudomonadota</taxon>
        <taxon>Gammaproteobacteria</taxon>
        <taxon>Lysobacterales</taxon>
        <taxon>Rhodanobacteraceae</taxon>
        <taxon>Dyella</taxon>
    </lineage>
</organism>
<keyword evidence="4" id="KW-1185">Reference proteome</keyword>
<dbReference type="InterPro" id="IPR001478">
    <property type="entry name" value="PDZ"/>
</dbReference>
<evidence type="ECO:0000259" key="2">
    <source>
        <dbReference type="PROSITE" id="PS50106"/>
    </source>
</evidence>
<dbReference type="Gene3D" id="2.40.70.10">
    <property type="entry name" value="Acid Proteases"/>
    <property type="match status" value="2"/>
</dbReference>
<accession>A0A075JWH7</accession>
<dbReference type="SUPFAM" id="SSF50156">
    <property type="entry name" value="PDZ domain-like"/>
    <property type="match status" value="1"/>
</dbReference>
<dbReference type="Pfam" id="PF13650">
    <property type="entry name" value="Asp_protease_2"/>
    <property type="match status" value="2"/>
</dbReference>
<proteinExistence type="predicted"/>
<dbReference type="PATRIC" id="fig|1217721.7.peg.143"/>
<gene>
    <name evidence="3" type="ORF">HY57_00695</name>
</gene>
<dbReference type="PROSITE" id="PS50106">
    <property type="entry name" value="PDZ"/>
    <property type="match status" value="1"/>
</dbReference>
<dbReference type="STRING" id="1217721.HY57_00695"/>
<dbReference type="Gene3D" id="2.30.42.10">
    <property type="match status" value="1"/>
</dbReference>